<sequence length="79" mass="8995">MLDPCKPKGRLKSANAPFRVTTLGIDAIALHKRTGRLQHTRIVSHQAISEAHRISQHRRRRDRSAQLLGSEHQGLPLFR</sequence>
<name>A0AAV1IHM1_9CHLO</name>
<reference evidence="2 3" key="1">
    <citation type="submission" date="2023-10" db="EMBL/GenBank/DDBJ databases">
        <authorList>
            <person name="Maclean D."/>
            <person name="Macfadyen A."/>
        </authorList>
    </citation>
    <scope>NUCLEOTIDE SEQUENCE [LARGE SCALE GENOMIC DNA]</scope>
</reference>
<accession>A0AAV1IHM1</accession>
<dbReference type="AlphaFoldDB" id="A0AAV1IHM1"/>
<gene>
    <name evidence="2" type="ORF">CVIRNUC_009385</name>
</gene>
<evidence type="ECO:0000256" key="1">
    <source>
        <dbReference type="SAM" id="MobiDB-lite"/>
    </source>
</evidence>
<protein>
    <submittedName>
        <fullName evidence="2">Uncharacterized protein</fullName>
    </submittedName>
</protein>
<proteinExistence type="predicted"/>
<evidence type="ECO:0000313" key="3">
    <source>
        <dbReference type="Proteomes" id="UP001314263"/>
    </source>
</evidence>
<comment type="caution">
    <text evidence="2">The sequence shown here is derived from an EMBL/GenBank/DDBJ whole genome shotgun (WGS) entry which is preliminary data.</text>
</comment>
<keyword evidence="3" id="KW-1185">Reference proteome</keyword>
<dbReference type="EMBL" id="CAUYUE010000014">
    <property type="protein sequence ID" value="CAK0786172.1"/>
    <property type="molecule type" value="Genomic_DNA"/>
</dbReference>
<evidence type="ECO:0000313" key="2">
    <source>
        <dbReference type="EMBL" id="CAK0786172.1"/>
    </source>
</evidence>
<dbReference type="Proteomes" id="UP001314263">
    <property type="component" value="Unassembled WGS sequence"/>
</dbReference>
<organism evidence="2 3">
    <name type="scientific">Coccomyxa viridis</name>
    <dbReference type="NCBI Taxonomy" id="1274662"/>
    <lineage>
        <taxon>Eukaryota</taxon>
        <taxon>Viridiplantae</taxon>
        <taxon>Chlorophyta</taxon>
        <taxon>core chlorophytes</taxon>
        <taxon>Trebouxiophyceae</taxon>
        <taxon>Trebouxiophyceae incertae sedis</taxon>
        <taxon>Coccomyxaceae</taxon>
        <taxon>Coccomyxa</taxon>
    </lineage>
</organism>
<feature type="region of interest" description="Disordered" evidence="1">
    <location>
        <begin position="51"/>
        <end position="79"/>
    </location>
</feature>